<evidence type="ECO:0000313" key="8">
    <source>
        <dbReference type="EMBL" id="RZD14295.1"/>
    </source>
</evidence>
<feature type="transmembrane region" description="Helical" evidence="6">
    <location>
        <begin position="246"/>
        <end position="270"/>
    </location>
</feature>
<dbReference type="Gene3D" id="1.10.490.10">
    <property type="entry name" value="Globins"/>
    <property type="match status" value="1"/>
</dbReference>
<dbReference type="SUPFAM" id="SSF46458">
    <property type="entry name" value="Globin-like"/>
    <property type="match status" value="1"/>
</dbReference>
<evidence type="ECO:0000256" key="6">
    <source>
        <dbReference type="SAM" id="Phobius"/>
    </source>
</evidence>
<evidence type="ECO:0000313" key="9">
    <source>
        <dbReference type="Proteomes" id="UP000320813"/>
    </source>
</evidence>
<evidence type="ECO:0000256" key="4">
    <source>
        <dbReference type="ARBA" id="ARBA00022989"/>
    </source>
</evidence>
<proteinExistence type="predicted"/>
<dbReference type="InterPro" id="IPR012292">
    <property type="entry name" value="Globin/Proto"/>
</dbReference>
<organism evidence="8 9">
    <name type="scientific">Candidatus Acidulodesulfobacterium ferriphilum</name>
    <dbReference type="NCBI Taxonomy" id="2597223"/>
    <lineage>
        <taxon>Bacteria</taxon>
        <taxon>Deltaproteobacteria</taxon>
        <taxon>Candidatus Acidulodesulfobacterales</taxon>
        <taxon>Candidatus Acidulodesulfobacterium</taxon>
    </lineage>
</organism>
<dbReference type="InterPro" id="IPR009050">
    <property type="entry name" value="Globin-like_sf"/>
</dbReference>
<comment type="caution">
    <text evidence="8">The sequence shown here is derived from an EMBL/GenBank/DDBJ whole genome shotgun (WGS) entry which is preliminary data.</text>
</comment>
<accession>A0A519BAI6</accession>
<dbReference type="Pfam" id="PF06146">
    <property type="entry name" value="PsiE"/>
    <property type="match status" value="1"/>
</dbReference>
<keyword evidence="5 6" id="KW-0472">Membrane</keyword>
<feature type="transmembrane region" description="Helical" evidence="6">
    <location>
        <begin position="178"/>
        <end position="204"/>
    </location>
</feature>
<dbReference type="Proteomes" id="UP000320813">
    <property type="component" value="Unassembled WGS sequence"/>
</dbReference>
<gene>
    <name evidence="8" type="ORF">EVJ47_06410</name>
</gene>
<protein>
    <recommendedName>
        <fullName evidence="7">Globin-sensor domain-containing protein</fullName>
    </recommendedName>
</protein>
<dbReference type="InterPro" id="IPR020948">
    <property type="entry name" value="P_starv_induced_PsiE-like"/>
</dbReference>
<name>A0A519BAI6_9DELT</name>
<evidence type="ECO:0000256" key="3">
    <source>
        <dbReference type="ARBA" id="ARBA00022692"/>
    </source>
</evidence>
<keyword evidence="2" id="KW-1003">Cell membrane</keyword>
<feature type="transmembrane region" description="Helical" evidence="6">
    <location>
        <begin position="276"/>
        <end position="293"/>
    </location>
</feature>
<dbReference type="AlphaFoldDB" id="A0A519BAI6"/>
<comment type="subcellular location">
    <subcellularLocation>
        <location evidence="1">Cell membrane</location>
        <topology evidence="1">Multi-pass membrane protein</topology>
    </subcellularLocation>
</comment>
<dbReference type="EMBL" id="SGBD01000003">
    <property type="protein sequence ID" value="RZD14295.1"/>
    <property type="molecule type" value="Genomic_DNA"/>
</dbReference>
<reference evidence="8 9" key="1">
    <citation type="submission" date="2019-01" db="EMBL/GenBank/DDBJ databases">
        <title>Insights into ecological role of a new deltaproteobacterial order Candidatus Sinidesulfobacterales (Sva0485) by metagenomics and metatranscriptomics.</title>
        <authorList>
            <person name="Tan S."/>
            <person name="Liu J."/>
            <person name="Fang Y."/>
            <person name="Hedlund B.P."/>
            <person name="Lian Z.H."/>
            <person name="Huang L.Y."/>
            <person name="Li J.T."/>
            <person name="Huang L.N."/>
            <person name="Li W.J."/>
            <person name="Jiang H.C."/>
            <person name="Dong H.L."/>
            <person name="Shu W.S."/>
        </authorList>
    </citation>
    <scope>NUCLEOTIDE SEQUENCE [LARGE SCALE GENOMIC DNA]</scope>
    <source>
        <strain evidence="8">AP3</strain>
    </source>
</reference>
<keyword evidence="4 6" id="KW-1133">Transmembrane helix</keyword>
<dbReference type="Pfam" id="PF11563">
    <property type="entry name" value="Protoglobin"/>
    <property type="match status" value="1"/>
</dbReference>
<dbReference type="GO" id="GO:0020037">
    <property type="term" value="F:heme binding"/>
    <property type="evidence" value="ECO:0007669"/>
    <property type="project" value="InterPro"/>
</dbReference>
<dbReference type="InterPro" id="IPR044398">
    <property type="entry name" value="Globin-sensor_dom"/>
</dbReference>
<evidence type="ECO:0000256" key="5">
    <source>
        <dbReference type="ARBA" id="ARBA00023136"/>
    </source>
</evidence>
<dbReference type="GO" id="GO:0005886">
    <property type="term" value="C:plasma membrane"/>
    <property type="evidence" value="ECO:0007669"/>
    <property type="project" value="UniProtKB-SubCell"/>
</dbReference>
<sequence length="299" mass="34302">METLERIKLIYSFTDEDASNLRYLSAIMKSNANDFISGVYSFISNFQDFSKFLPDDEIKNRHREKLKSWFAGLFSGTYSNEYLRRLKRIGEVHADIKLPSHYVSATMNYIRNYIHDIILKNFQNLDKNKIDELIVSVNKILDINLDIIISSYIDEGKFYIAATKFETKIVKFSSKFSYILDLALIVSLIIATIMVFLLFVFEIYDLAFAGGNFETTVIDILGAMLIIWAIRELLEEEVKKLQGHKFALSAFIGLAMAALLRKILIFTLAPHKSTEVAILGFLVLVLGIVYWLMNKSPKS</sequence>
<feature type="domain" description="Globin-sensor" evidence="7">
    <location>
        <begin position="4"/>
        <end position="157"/>
    </location>
</feature>
<evidence type="ECO:0000256" key="1">
    <source>
        <dbReference type="ARBA" id="ARBA00004651"/>
    </source>
</evidence>
<dbReference type="GO" id="GO:0019825">
    <property type="term" value="F:oxygen binding"/>
    <property type="evidence" value="ECO:0007669"/>
    <property type="project" value="InterPro"/>
</dbReference>
<evidence type="ECO:0000256" key="2">
    <source>
        <dbReference type="ARBA" id="ARBA00022475"/>
    </source>
</evidence>
<feature type="transmembrane region" description="Helical" evidence="6">
    <location>
        <begin position="216"/>
        <end position="234"/>
    </location>
</feature>
<evidence type="ECO:0000259" key="7">
    <source>
        <dbReference type="Pfam" id="PF11563"/>
    </source>
</evidence>
<keyword evidence="3 6" id="KW-0812">Transmembrane</keyword>